<reference evidence="3" key="1">
    <citation type="submission" date="2015-09" db="EMBL/GenBank/DDBJ databases">
        <authorList>
            <consortium name="Pathogen Informatics"/>
        </authorList>
    </citation>
    <scope>NUCLEOTIDE SEQUENCE [LARGE SCALE GENOMIC DNA]</scope>
    <source>
        <strain evidence="3">Lake Konstanz</strain>
    </source>
</reference>
<dbReference type="Proteomes" id="UP000051952">
    <property type="component" value="Unassembled WGS sequence"/>
</dbReference>
<proteinExistence type="predicted"/>
<keyword evidence="3" id="KW-1185">Reference proteome</keyword>
<dbReference type="OrthoDB" id="247569at2759"/>
<sequence>MLIVTSSTIISLRHISAPSGSASKDTSSMPHNWNMLSQSQAAAQQLIQRDSKSNTKEKIPDHTLKPQERVPAAGKYSTVDPSVKRSHEARIHDEQERWKQSMKGRGGVPAPNPENSLDYGMRRRVKLIDDEECKDSLRLGDAFEVGNLAMRK</sequence>
<dbReference type="EMBL" id="CYKH01001645">
    <property type="protein sequence ID" value="CUG88450.1"/>
    <property type="molecule type" value="Genomic_DNA"/>
</dbReference>
<dbReference type="VEuPathDB" id="TriTrypDB:BSAL_15470"/>
<gene>
    <name evidence="2" type="ORF">BSAL_15470</name>
</gene>
<organism evidence="2 3">
    <name type="scientific">Bodo saltans</name>
    <name type="common">Flagellated protozoan</name>
    <dbReference type="NCBI Taxonomy" id="75058"/>
    <lineage>
        <taxon>Eukaryota</taxon>
        <taxon>Discoba</taxon>
        <taxon>Euglenozoa</taxon>
        <taxon>Kinetoplastea</taxon>
        <taxon>Metakinetoplastina</taxon>
        <taxon>Eubodonida</taxon>
        <taxon>Bodonidae</taxon>
        <taxon>Bodo</taxon>
    </lineage>
</organism>
<evidence type="ECO:0000313" key="3">
    <source>
        <dbReference type="Proteomes" id="UP000051952"/>
    </source>
</evidence>
<feature type="region of interest" description="Disordered" evidence="1">
    <location>
        <begin position="39"/>
        <end position="118"/>
    </location>
</feature>
<name>A0A0S4JDT3_BODSA</name>
<dbReference type="AlphaFoldDB" id="A0A0S4JDT3"/>
<feature type="compositionally biased region" description="Basic and acidic residues" evidence="1">
    <location>
        <begin position="82"/>
        <end position="99"/>
    </location>
</feature>
<accession>A0A0S4JDT3</accession>
<feature type="compositionally biased region" description="Basic and acidic residues" evidence="1">
    <location>
        <begin position="49"/>
        <end position="68"/>
    </location>
</feature>
<protein>
    <submittedName>
        <fullName evidence="2">Uncharacterized protein</fullName>
    </submittedName>
</protein>
<evidence type="ECO:0000256" key="1">
    <source>
        <dbReference type="SAM" id="MobiDB-lite"/>
    </source>
</evidence>
<evidence type="ECO:0000313" key="2">
    <source>
        <dbReference type="EMBL" id="CUG88450.1"/>
    </source>
</evidence>